<name>A0A0A9A2U1_ARUDO</name>
<reference evidence="1" key="1">
    <citation type="submission" date="2014-09" db="EMBL/GenBank/DDBJ databases">
        <authorList>
            <person name="Magalhaes I.L.F."/>
            <person name="Oliveira U."/>
            <person name="Santos F.R."/>
            <person name="Vidigal T.H.D.A."/>
            <person name="Brescovit A.D."/>
            <person name="Santos A.J."/>
        </authorList>
    </citation>
    <scope>NUCLEOTIDE SEQUENCE</scope>
    <source>
        <tissue evidence="1">Shoot tissue taken approximately 20 cm above the soil surface</tissue>
    </source>
</reference>
<dbReference type="AlphaFoldDB" id="A0A0A9A2U1"/>
<organism evidence="1">
    <name type="scientific">Arundo donax</name>
    <name type="common">Giant reed</name>
    <name type="synonym">Donax arundinaceus</name>
    <dbReference type="NCBI Taxonomy" id="35708"/>
    <lineage>
        <taxon>Eukaryota</taxon>
        <taxon>Viridiplantae</taxon>
        <taxon>Streptophyta</taxon>
        <taxon>Embryophyta</taxon>
        <taxon>Tracheophyta</taxon>
        <taxon>Spermatophyta</taxon>
        <taxon>Magnoliopsida</taxon>
        <taxon>Liliopsida</taxon>
        <taxon>Poales</taxon>
        <taxon>Poaceae</taxon>
        <taxon>PACMAD clade</taxon>
        <taxon>Arundinoideae</taxon>
        <taxon>Arundineae</taxon>
        <taxon>Arundo</taxon>
    </lineage>
</organism>
<evidence type="ECO:0000313" key="1">
    <source>
        <dbReference type="EMBL" id="JAD43325.1"/>
    </source>
</evidence>
<proteinExistence type="predicted"/>
<accession>A0A0A9A2U1</accession>
<protein>
    <submittedName>
        <fullName evidence="1">Uncharacterized protein</fullName>
    </submittedName>
</protein>
<reference evidence="1" key="2">
    <citation type="journal article" date="2015" name="Data Brief">
        <title>Shoot transcriptome of the giant reed, Arundo donax.</title>
        <authorList>
            <person name="Barrero R.A."/>
            <person name="Guerrero F.D."/>
            <person name="Moolhuijzen P."/>
            <person name="Goolsby J.A."/>
            <person name="Tidwell J."/>
            <person name="Bellgard S.E."/>
            <person name="Bellgard M.I."/>
        </authorList>
    </citation>
    <scope>NUCLEOTIDE SEQUENCE</scope>
    <source>
        <tissue evidence="1">Shoot tissue taken approximately 20 cm above the soil surface</tissue>
    </source>
</reference>
<sequence length="18" mass="2085">MNMPLVSSHDRGIKEWKG</sequence>
<dbReference type="EMBL" id="GBRH01254570">
    <property type="protein sequence ID" value="JAD43325.1"/>
    <property type="molecule type" value="Transcribed_RNA"/>
</dbReference>